<feature type="non-terminal residue" evidence="1">
    <location>
        <position position="301"/>
    </location>
</feature>
<sequence>MPGDMESTEGGIEFSLTVVGATGLSPSDDNHPTGFYVVVEVDGKQGRTAELAPSPQSIIEWNACFLLRADKASRIALRLYKCWKSVLPDRLGGGKVSYMALCLYEPGKAVRPGHLREDKVSYNALRLYEPRKAVHPGHLTRGKSIWESKVTAEDLLGSAMTLPAKVPYAEGRLIVKVERTAHTESQRPIAGESLAKPRWQGGMRDLERSAVRSVHDCARTIYFDFAESHRREKLEEAIDHCRVSLRLRPAGHPKHSTSLGQLANTLYTRFNQFGATSDLDEAIELNRAALTLRPPGHPNRS</sequence>
<proteinExistence type="predicted"/>
<protein>
    <submittedName>
        <fullName evidence="1">Uncharacterized protein</fullName>
    </submittedName>
</protein>
<name>A0ACB8AXV5_9AGAM</name>
<evidence type="ECO:0000313" key="1">
    <source>
        <dbReference type="EMBL" id="KAH7918221.1"/>
    </source>
</evidence>
<dbReference type="EMBL" id="MU266827">
    <property type="protein sequence ID" value="KAH7918221.1"/>
    <property type="molecule type" value="Genomic_DNA"/>
</dbReference>
<organism evidence="1 2">
    <name type="scientific">Leucogyrophana mollusca</name>
    <dbReference type="NCBI Taxonomy" id="85980"/>
    <lineage>
        <taxon>Eukaryota</taxon>
        <taxon>Fungi</taxon>
        <taxon>Dikarya</taxon>
        <taxon>Basidiomycota</taxon>
        <taxon>Agaricomycotina</taxon>
        <taxon>Agaricomycetes</taxon>
        <taxon>Agaricomycetidae</taxon>
        <taxon>Boletales</taxon>
        <taxon>Boletales incertae sedis</taxon>
        <taxon>Leucogyrophana</taxon>
    </lineage>
</organism>
<comment type="caution">
    <text evidence="1">The sequence shown here is derived from an EMBL/GenBank/DDBJ whole genome shotgun (WGS) entry which is preliminary data.</text>
</comment>
<dbReference type="Proteomes" id="UP000790709">
    <property type="component" value="Unassembled WGS sequence"/>
</dbReference>
<accession>A0ACB8AXV5</accession>
<gene>
    <name evidence="1" type="ORF">BV22DRAFT_1134756</name>
</gene>
<keyword evidence="2" id="KW-1185">Reference proteome</keyword>
<reference evidence="1" key="1">
    <citation type="journal article" date="2021" name="New Phytol.">
        <title>Evolutionary innovations through gain and loss of genes in the ectomycorrhizal Boletales.</title>
        <authorList>
            <person name="Wu G."/>
            <person name="Miyauchi S."/>
            <person name="Morin E."/>
            <person name="Kuo A."/>
            <person name="Drula E."/>
            <person name="Varga T."/>
            <person name="Kohler A."/>
            <person name="Feng B."/>
            <person name="Cao Y."/>
            <person name="Lipzen A."/>
            <person name="Daum C."/>
            <person name="Hundley H."/>
            <person name="Pangilinan J."/>
            <person name="Johnson J."/>
            <person name="Barry K."/>
            <person name="LaButti K."/>
            <person name="Ng V."/>
            <person name="Ahrendt S."/>
            <person name="Min B."/>
            <person name="Choi I.G."/>
            <person name="Park H."/>
            <person name="Plett J.M."/>
            <person name="Magnuson J."/>
            <person name="Spatafora J.W."/>
            <person name="Nagy L.G."/>
            <person name="Henrissat B."/>
            <person name="Grigoriev I.V."/>
            <person name="Yang Z.L."/>
            <person name="Xu J."/>
            <person name="Martin F.M."/>
        </authorList>
    </citation>
    <scope>NUCLEOTIDE SEQUENCE</scope>
    <source>
        <strain evidence="1">KUC20120723A-06</strain>
    </source>
</reference>
<evidence type="ECO:0000313" key="2">
    <source>
        <dbReference type="Proteomes" id="UP000790709"/>
    </source>
</evidence>